<keyword evidence="1" id="KW-0812">Transmembrane</keyword>
<protein>
    <recommendedName>
        <fullName evidence="4">Copper resistance protein D</fullName>
    </recommendedName>
</protein>
<dbReference type="EMBL" id="FUYP01000003">
    <property type="protein sequence ID" value="SKB31523.1"/>
    <property type="molecule type" value="Genomic_DNA"/>
</dbReference>
<name>A0A1T5AA07_9SPHN</name>
<gene>
    <name evidence="2" type="ORF">SAMN06295937_10031</name>
</gene>
<keyword evidence="1" id="KW-0472">Membrane</keyword>
<feature type="transmembrane region" description="Helical" evidence="1">
    <location>
        <begin position="134"/>
        <end position="153"/>
    </location>
</feature>
<dbReference type="Proteomes" id="UP000190044">
    <property type="component" value="Unassembled WGS sequence"/>
</dbReference>
<evidence type="ECO:0000256" key="1">
    <source>
        <dbReference type="SAM" id="Phobius"/>
    </source>
</evidence>
<evidence type="ECO:0000313" key="2">
    <source>
        <dbReference type="EMBL" id="SKB31523.1"/>
    </source>
</evidence>
<feature type="transmembrane region" description="Helical" evidence="1">
    <location>
        <begin position="12"/>
        <end position="33"/>
    </location>
</feature>
<reference evidence="3" key="1">
    <citation type="submission" date="2017-02" db="EMBL/GenBank/DDBJ databases">
        <authorList>
            <person name="Varghese N."/>
            <person name="Submissions S."/>
        </authorList>
    </citation>
    <scope>NUCLEOTIDE SEQUENCE [LARGE SCALE GENOMIC DNA]</scope>
    <source>
        <strain evidence="3">R11H</strain>
    </source>
</reference>
<accession>A0A1T5AA07</accession>
<proteinExistence type="predicted"/>
<evidence type="ECO:0008006" key="4">
    <source>
        <dbReference type="Google" id="ProtNLM"/>
    </source>
</evidence>
<dbReference type="OrthoDB" id="7356530at2"/>
<organism evidence="2 3">
    <name type="scientific">Sphingopyxis flava</name>
    <dbReference type="NCBI Taxonomy" id="1507287"/>
    <lineage>
        <taxon>Bacteria</taxon>
        <taxon>Pseudomonadati</taxon>
        <taxon>Pseudomonadota</taxon>
        <taxon>Alphaproteobacteria</taxon>
        <taxon>Sphingomonadales</taxon>
        <taxon>Sphingomonadaceae</taxon>
        <taxon>Sphingopyxis</taxon>
    </lineage>
</organism>
<keyword evidence="1" id="KW-1133">Transmembrane helix</keyword>
<sequence length="154" mass="17451">MDDFTIARAIHIFSVLMWIGGVAFVTLVVIPSIRANHPSAERLSAFDRIEGRFAPQARIWVLLAGTSGLWMVHRGAMWDRFADFHYWWMHAMVGLWMIFMTILFLAEPLVIHRRMKASPDPAGDFARLDWGHRLLFLLATITVLGAAGGSRGLF</sequence>
<dbReference type="AlphaFoldDB" id="A0A1T5AA07"/>
<evidence type="ECO:0000313" key="3">
    <source>
        <dbReference type="Proteomes" id="UP000190044"/>
    </source>
</evidence>
<feature type="transmembrane region" description="Helical" evidence="1">
    <location>
        <begin position="85"/>
        <end position="106"/>
    </location>
</feature>
<keyword evidence="3" id="KW-1185">Reference proteome</keyword>
<dbReference type="RefSeq" id="WP_079637199.1">
    <property type="nucleotide sequence ID" value="NZ_FUYP01000003.1"/>
</dbReference>